<name>A0A1H4DSD5_9BACT</name>
<evidence type="ECO:0000313" key="3">
    <source>
        <dbReference type="EMBL" id="SEA75547.1"/>
    </source>
</evidence>
<dbReference type="CDD" id="cd16345">
    <property type="entry name" value="LMWP_ArsC"/>
    <property type="match status" value="1"/>
</dbReference>
<protein>
    <submittedName>
        <fullName evidence="3">Protein tyrosine phosphatase</fullName>
    </submittedName>
</protein>
<dbReference type="Pfam" id="PF01451">
    <property type="entry name" value="LMWPc"/>
    <property type="match status" value="1"/>
</dbReference>
<keyword evidence="1" id="KW-0059">Arsenical resistance</keyword>
<reference evidence="3 4" key="1">
    <citation type="submission" date="2016-10" db="EMBL/GenBank/DDBJ databases">
        <authorList>
            <person name="de Groot N.N."/>
        </authorList>
    </citation>
    <scope>NUCLEOTIDE SEQUENCE [LARGE SCALE GENOMIC DNA]</scope>
    <source>
        <strain evidence="3 4">DSM 7343</strain>
    </source>
</reference>
<dbReference type="GO" id="GO:0046685">
    <property type="term" value="P:response to arsenic-containing substance"/>
    <property type="evidence" value="ECO:0007669"/>
    <property type="project" value="UniProtKB-KW"/>
</dbReference>
<organism evidence="3 4">
    <name type="scientific">Desulfuromusa kysingii</name>
    <dbReference type="NCBI Taxonomy" id="37625"/>
    <lineage>
        <taxon>Bacteria</taxon>
        <taxon>Pseudomonadati</taxon>
        <taxon>Thermodesulfobacteriota</taxon>
        <taxon>Desulfuromonadia</taxon>
        <taxon>Desulfuromonadales</taxon>
        <taxon>Geopsychrobacteraceae</taxon>
        <taxon>Desulfuromusa</taxon>
    </lineage>
</organism>
<dbReference type="SMART" id="SM00226">
    <property type="entry name" value="LMWPc"/>
    <property type="match status" value="1"/>
</dbReference>
<keyword evidence="4" id="KW-1185">Reference proteome</keyword>
<evidence type="ECO:0000256" key="1">
    <source>
        <dbReference type="ARBA" id="ARBA00022849"/>
    </source>
</evidence>
<dbReference type="STRING" id="37625.SAMN05660420_03086"/>
<dbReference type="InterPro" id="IPR036196">
    <property type="entry name" value="Ptyr_pPase_sf"/>
</dbReference>
<gene>
    <name evidence="3" type="ORF">SAMN05660420_03086</name>
</gene>
<dbReference type="Gene3D" id="3.40.50.2300">
    <property type="match status" value="1"/>
</dbReference>
<proteinExistence type="predicted"/>
<dbReference type="RefSeq" id="WP_092350455.1">
    <property type="nucleotide sequence ID" value="NZ_FNQN01000011.1"/>
</dbReference>
<evidence type="ECO:0000313" key="4">
    <source>
        <dbReference type="Proteomes" id="UP000199409"/>
    </source>
</evidence>
<dbReference type="EMBL" id="FNQN01000011">
    <property type="protein sequence ID" value="SEA75547.1"/>
    <property type="molecule type" value="Genomic_DNA"/>
</dbReference>
<feature type="domain" description="Phosphotyrosine protein phosphatase I" evidence="2">
    <location>
        <begin position="4"/>
        <end position="137"/>
    </location>
</feature>
<accession>A0A1H4DSD5</accession>
<dbReference type="SUPFAM" id="SSF52788">
    <property type="entry name" value="Phosphotyrosine protein phosphatases I"/>
    <property type="match status" value="1"/>
</dbReference>
<dbReference type="Proteomes" id="UP000199409">
    <property type="component" value="Unassembled WGS sequence"/>
</dbReference>
<sequence length="141" mass="15789">MTVKRVLFLCTGNSCRSQMAEGLVNNDFKGQIEAFSAGTDPHGLNQKAVEVMAEIGVDIANNSSDHLSLYEKQHFDYVITLCGDANEKCPLFFGGTKRLHMGFDDPPQAKGSDKEIMETYRRVRDEIRNQMGSFFQSELDS</sequence>
<dbReference type="PANTHER" id="PTHR43428:SF1">
    <property type="entry name" value="ARSENATE REDUCTASE"/>
    <property type="match status" value="1"/>
</dbReference>
<dbReference type="OrthoDB" id="9784339at2"/>
<evidence type="ECO:0000259" key="2">
    <source>
        <dbReference type="SMART" id="SM00226"/>
    </source>
</evidence>
<dbReference type="AlphaFoldDB" id="A0A1H4DSD5"/>
<dbReference type="InterPro" id="IPR023485">
    <property type="entry name" value="Ptyr_pPase"/>
</dbReference>
<dbReference type="PANTHER" id="PTHR43428">
    <property type="entry name" value="ARSENATE REDUCTASE"/>
    <property type="match status" value="1"/>
</dbReference>